<dbReference type="Pfam" id="PF24905">
    <property type="entry name" value="TTC3_9th"/>
    <property type="match status" value="1"/>
</dbReference>
<dbReference type="EMBL" id="KL206902">
    <property type="protein sequence ID" value="KFV86820.1"/>
    <property type="molecule type" value="Genomic_DNA"/>
</dbReference>
<dbReference type="STRING" id="441894.ENSSCUP00000018403"/>
<keyword evidence="3" id="KW-1185">Reference proteome</keyword>
<dbReference type="AlphaFoldDB" id="A0A093I4Q7"/>
<evidence type="ECO:0000313" key="3">
    <source>
        <dbReference type="Proteomes" id="UP000053584"/>
    </source>
</evidence>
<dbReference type="PANTHER" id="PTHR17550:SF7">
    <property type="entry name" value="RNA-BINDING PROTEIN 44"/>
    <property type="match status" value="1"/>
</dbReference>
<evidence type="ECO:0000313" key="2">
    <source>
        <dbReference type="EMBL" id="KFV86820.1"/>
    </source>
</evidence>
<dbReference type="Proteomes" id="UP000053584">
    <property type="component" value="Unassembled WGS sequence"/>
</dbReference>
<gene>
    <name evidence="2" type="ORF">N308_06191</name>
</gene>
<protein>
    <submittedName>
        <fullName evidence="2">RNA-binding protein 44</fullName>
    </submittedName>
</protein>
<feature type="non-terminal residue" evidence="2">
    <location>
        <position position="80"/>
    </location>
</feature>
<feature type="non-terminal residue" evidence="2">
    <location>
        <position position="1"/>
    </location>
</feature>
<sequence length="80" mass="8937">ENSLQKTPALFSPNPFDTFIPPNTLNLSSFTKLMKKLQEMHPEASREKIVDALLEVRTNNKGILSGLSINSIVKRTSLIL</sequence>
<feature type="domain" description="TTC3/DZIP3/RBM44-like helical" evidence="1">
    <location>
        <begin position="29"/>
        <end position="76"/>
    </location>
</feature>
<organism evidence="2 3">
    <name type="scientific">Struthio camelus australis</name>
    <dbReference type="NCBI Taxonomy" id="441894"/>
    <lineage>
        <taxon>Eukaryota</taxon>
        <taxon>Metazoa</taxon>
        <taxon>Chordata</taxon>
        <taxon>Craniata</taxon>
        <taxon>Vertebrata</taxon>
        <taxon>Euteleostomi</taxon>
        <taxon>Archelosauria</taxon>
        <taxon>Archosauria</taxon>
        <taxon>Dinosauria</taxon>
        <taxon>Saurischia</taxon>
        <taxon>Theropoda</taxon>
        <taxon>Coelurosauria</taxon>
        <taxon>Aves</taxon>
        <taxon>Palaeognathae</taxon>
        <taxon>Struthioniformes</taxon>
        <taxon>Struthionidae</taxon>
        <taxon>Struthio</taxon>
    </lineage>
</organism>
<reference evidence="2 3" key="1">
    <citation type="submission" date="2014-04" db="EMBL/GenBank/DDBJ databases">
        <title>Genome evolution of avian class.</title>
        <authorList>
            <person name="Zhang G."/>
            <person name="Li C."/>
        </authorList>
    </citation>
    <scope>NUCLEOTIDE SEQUENCE [LARGE SCALE GENOMIC DNA]</scope>
    <source>
        <strain evidence="2">BGI_N308</strain>
    </source>
</reference>
<accession>A0A093I4Q7</accession>
<evidence type="ECO:0000259" key="1">
    <source>
        <dbReference type="Pfam" id="PF24905"/>
    </source>
</evidence>
<dbReference type="PANTHER" id="PTHR17550">
    <property type="entry name" value="E3 UBIQUITIN-PROTEIN LIGASE TTC3"/>
    <property type="match status" value="1"/>
</dbReference>
<name>A0A093I4Q7_STRCA</name>
<dbReference type="InterPro" id="IPR056870">
    <property type="entry name" value="TTC3/DZIP3/RBM44-like_helical"/>
</dbReference>
<proteinExistence type="predicted"/>